<keyword evidence="2" id="KW-1185">Reference proteome</keyword>
<dbReference type="WBParaSite" id="L893_g29009.t1">
    <property type="protein sequence ID" value="L893_g29009.t1"/>
    <property type="gene ID" value="L893_g29009"/>
</dbReference>
<dbReference type="Proteomes" id="UP000095287">
    <property type="component" value="Unplaced"/>
</dbReference>
<feature type="compositionally biased region" description="Basic residues" evidence="1">
    <location>
        <begin position="119"/>
        <end position="134"/>
    </location>
</feature>
<feature type="compositionally biased region" description="Low complexity" evidence="1">
    <location>
        <begin position="103"/>
        <end position="116"/>
    </location>
</feature>
<feature type="region of interest" description="Disordered" evidence="1">
    <location>
        <begin position="91"/>
        <end position="147"/>
    </location>
</feature>
<protein>
    <submittedName>
        <fullName evidence="3">Envelope-like protein</fullName>
    </submittedName>
</protein>
<dbReference type="AlphaFoldDB" id="A0A1I7ZRB0"/>
<name>A0A1I7ZRB0_9BILA</name>
<evidence type="ECO:0000313" key="3">
    <source>
        <dbReference type="WBParaSite" id="L893_g29009.t1"/>
    </source>
</evidence>
<accession>A0A1I7ZRB0</accession>
<proteinExistence type="predicted"/>
<organism evidence="2 3">
    <name type="scientific">Steinernema glaseri</name>
    <dbReference type="NCBI Taxonomy" id="37863"/>
    <lineage>
        <taxon>Eukaryota</taxon>
        <taxon>Metazoa</taxon>
        <taxon>Ecdysozoa</taxon>
        <taxon>Nematoda</taxon>
        <taxon>Chromadorea</taxon>
        <taxon>Rhabditida</taxon>
        <taxon>Tylenchina</taxon>
        <taxon>Panagrolaimomorpha</taxon>
        <taxon>Strongyloidoidea</taxon>
        <taxon>Steinernematidae</taxon>
        <taxon>Steinernema</taxon>
    </lineage>
</organism>
<sequence>MRFSEFCTGFCRLFCPSISVDSISSAEFGYARVVDRSDLDESGVSQYVVVGVAENSVGENDDTMSMNDTAFFNDPVVRGYRKDSLIVEDKGQSKKLASKSPKKLTSNSSKKSSRNSAPTRKRTPSSTTIRHRTRSLNEAPSREGIVLPPNSDDSFIYELQRIRYEDWLFTHVQYRDEEADSTRTTEDSLTETRTMKERFFDWLPFLSA</sequence>
<evidence type="ECO:0000313" key="2">
    <source>
        <dbReference type="Proteomes" id="UP000095287"/>
    </source>
</evidence>
<evidence type="ECO:0000256" key="1">
    <source>
        <dbReference type="SAM" id="MobiDB-lite"/>
    </source>
</evidence>
<reference evidence="3" key="1">
    <citation type="submission" date="2016-11" db="UniProtKB">
        <authorList>
            <consortium name="WormBaseParasite"/>
        </authorList>
    </citation>
    <scope>IDENTIFICATION</scope>
</reference>